<dbReference type="SUPFAM" id="SSF55031">
    <property type="entry name" value="Bacterial exopeptidase dimerisation domain"/>
    <property type="match status" value="1"/>
</dbReference>
<dbReference type="Gene3D" id="3.40.630.10">
    <property type="entry name" value="Zn peptidases"/>
    <property type="match status" value="1"/>
</dbReference>
<sequence length="657" mass="68998">MGTDLKVLAEAAQVAKIVLVAATDGNHGRAVARVASILGLQSRVLVPKSLDTQTVKLIRDEGAEVTITDEDYDATVAMAKAVSENTAAGVLIQDTAFDGYEVIPQWIVDGYSTMMGEIETQLDGQHPDLIVTPVGVGSLAQAVVSYSKATGRGTQVLSVEADTAACLWKSLSCGSPVSVKTGRTILSGMNCGTVSRNSWPILKDGIDASVTVSDAEAHEAVRELSSLGVKAGPCGAATLAALRYVIAPGSLSLTKDSTVVLLSTEGIREYNIPLDVRTSDSVELTQALVRIDSTNPGLSRSGGIGEGPIAEYISAWLEHRGIETHRLEETPTRPSVVGIVRGSGGGKSILLTGHIDTVTTAGYEGDPLSGDIKDGLVYGRRTADMKAGIAAALIGLARAKGANLRGDVIFAGVADEENLSLGTEEVLKAGWKADGAIVLEPTLLDVVLAHKGFVWFEVDIHGFAAHGSRYDLGVDAICKAGHFLVELDSYSKDILKREGHPELGTGSVHASLVQGGEEPSSYPAKCTITIERRTVPGETSESTAAQPRSILDRLVATVEDFKYDLRISFVRPPFQISESDPFVACAIGGIGEALERPAKIKTEKAWTDCALLAEAGIPSLLFGVDGGGLHASIEWATLDSIQTVTKAVSLVVEMFCA</sequence>
<dbReference type="Gene3D" id="3.30.70.360">
    <property type="match status" value="1"/>
</dbReference>
<dbReference type="Pfam" id="PF07687">
    <property type="entry name" value="M20_dimer"/>
    <property type="match status" value="1"/>
</dbReference>
<evidence type="ECO:0000313" key="6">
    <source>
        <dbReference type="Proteomes" id="UP000184330"/>
    </source>
</evidence>
<reference evidence="5 6" key="1">
    <citation type="submission" date="2016-03" db="EMBL/GenBank/DDBJ databases">
        <authorList>
            <person name="Ploux O."/>
        </authorList>
    </citation>
    <scope>NUCLEOTIDE SEQUENCE [LARGE SCALE GENOMIC DNA]</scope>
    <source>
        <strain evidence="5 6">UAMH 11012</strain>
    </source>
</reference>
<feature type="domain" description="Tryptophan synthase beta chain-like PALP" evidence="3">
    <location>
        <begin position="9"/>
        <end position="264"/>
    </location>
</feature>
<feature type="domain" description="Peptidase M20 dimerisation" evidence="4">
    <location>
        <begin position="449"/>
        <end position="553"/>
    </location>
</feature>
<evidence type="ECO:0000256" key="1">
    <source>
        <dbReference type="ARBA" id="ARBA00006247"/>
    </source>
</evidence>
<dbReference type="InterPro" id="IPR001261">
    <property type="entry name" value="ArgE/DapE_CS"/>
</dbReference>
<dbReference type="Gene3D" id="3.40.50.1100">
    <property type="match status" value="2"/>
</dbReference>
<dbReference type="EMBL" id="FJOG01000014">
    <property type="protein sequence ID" value="CZR59427.1"/>
    <property type="molecule type" value="Genomic_DNA"/>
</dbReference>
<protein>
    <submittedName>
        <fullName evidence="5">Related to diaminopropionate ammonia-lyase</fullName>
    </submittedName>
</protein>
<dbReference type="InterPro" id="IPR036264">
    <property type="entry name" value="Bact_exopeptidase_dim_dom"/>
</dbReference>
<evidence type="ECO:0000313" key="5">
    <source>
        <dbReference type="EMBL" id="CZR59427.1"/>
    </source>
</evidence>
<dbReference type="AlphaFoldDB" id="A0A1L7X360"/>
<organism evidence="5 6">
    <name type="scientific">Phialocephala subalpina</name>
    <dbReference type="NCBI Taxonomy" id="576137"/>
    <lineage>
        <taxon>Eukaryota</taxon>
        <taxon>Fungi</taxon>
        <taxon>Dikarya</taxon>
        <taxon>Ascomycota</taxon>
        <taxon>Pezizomycotina</taxon>
        <taxon>Leotiomycetes</taxon>
        <taxon>Helotiales</taxon>
        <taxon>Mollisiaceae</taxon>
        <taxon>Phialocephala</taxon>
        <taxon>Phialocephala fortinii species complex</taxon>
    </lineage>
</organism>
<keyword evidence="2" id="KW-0378">Hydrolase</keyword>
<dbReference type="GO" id="GO:0016829">
    <property type="term" value="F:lyase activity"/>
    <property type="evidence" value="ECO:0007669"/>
    <property type="project" value="UniProtKB-KW"/>
</dbReference>
<evidence type="ECO:0000259" key="3">
    <source>
        <dbReference type="Pfam" id="PF00291"/>
    </source>
</evidence>
<dbReference type="SUPFAM" id="SSF53187">
    <property type="entry name" value="Zn-dependent exopeptidases"/>
    <property type="match status" value="1"/>
</dbReference>
<evidence type="ECO:0000259" key="4">
    <source>
        <dbReference type="Pfam" id="PF07687"/>
    </source>
</evidence>
<dbReference type="Proteomes" id="UP000184330">
    <property type="component" value="Unassembled WGS sequence"/>
</dbReference>
<dbReference type="STRING" id="576137.A0A1L7X360"/>
<keyword evidence="5" id="KW-0456">Lyase</keyword>
<proteinExistence type="inferred from homology"/>
<name>A0A1L7X360_9HELO</name>
<dbReference type="GO" id="GO:0016787">
    <property type="term" value="F:hydrolase activity"/>
    <property type="evidence" value="ECO:0007669"/>
    <property type="project" value="UniProtKB-KW"/>
</dbReference>
<keyword evidence="6" id="KW-1185">Reference proteome</keyword>
<comment type="similarity">
    <text evidence="1">Belongs to the peptidase M20A family.</text>
</comment>
<gene>
    <name evidence="5" type="ORF">PAC_09319</name>
</gene>
<dbReference type="PROSITE" id="PS00758">
    <property type="entry name" value="ARGE_DAPE_CPG2_1"/>
    <property type="match status" value="1"/>
</dbReference>
<accession>A0A1L7X360</accession>
<dbReference type="InterPro" id="IPR036052">
    <property type="entry name" value="TrpB-like_PALP_sf"/>
</dbReference>
<dbReference type="OrthoDB" id="10059875at2759"/>
<dbReference type="InterPro" id="IPR002933">
    <property type="entry name" value="Peptidase_M20"/>
</dbReference>
<dbReference type="Pfam" id="PF00291">
    <property type="entry name" value="PALP"/>
    <property type="match status" value="1"/>
</dbReference>
<dbReference type="PANTHER" id="PTHR42937:SF1">
    <property type="entry name" value="DIAMINOPROPIONATE AMMONIA-LYASE"/>
    <property type="match status" value="1"/>
</dbReference>
<dbReference type="SUPFAM" id="SSF53686">
    <property type="entry name" value="Tryptophan synthase beta subunit-like PLP-dependent enzymes"/>
    <property type="match status" value="1"/>
</dbReference>
<evidence type="ECO:0000256" key="2">
    <source>
        <dbReference type="ARBA" id="ARBA00022801"/>
    </source>
</evidence>
<dbReference type="Pfam" id="PF01546">
    <property type="entry name" value="Peptidase_M20"/>
    <property type="match status" value="1"/>
</dbReference>
<dbReference type="InterPro" id="IPR001926">
    <property type="entry name" value="TrpB-like_PALP"/>
</dbReference>
<dbReference type="PANTHER" id="PTHR42937">
    <property type="match status" value="1"/>
</dbReference>
<dbReference type="InterPro" id="IPR011650">
    <property type="entry name" value="Peptidase_M20_dimer"/>
</dbReference>